<dbReference type="GeneID" id="117364377"/>
<dbReference type="RefSeq" id="XP_033809405.1">
    <property type="nucleotide sequence ID" value="XM_033953514.1"/>
</dbReference>
<gene>
    <name evidence="3" type="primary">LOC117364377</name>
</gene>
<feature type="region of interest" description="Disordered" evidence="1">
    <location>
        <begin position="1"/>
        <end position="26"/>
    </location>
</feature>
<dbReference type="AlphaFoldDB" id="A0A6P8RUS1"/>
<feature type="compositionally biased region" description="Basic and acidic residues" evidence="1">
    <location>
        <begin position="1"/>
        <end position="11"/>
    </location>
</feature>
<reference evidence="3" key="1">
    <citation type="submission" date="2025-08" db="UniProtKB">
        <authorList>
            <consortium name="RefSeq"/>
        </authorList>
    </citation>
    <scope>IDENTIFICATION</scope>
</reference>
<evidence type="ECO:0000256" key="1">
    <source>
        <dbReference type="SAM" id="MobiDB-lite"/>
    </source>
</evidence>
<accession>A0A6P8RUS1</accession>
<dbReference type="InParanoid" id="A0A6P8RUS1"/>
<proteinExistence type="predicted"/>
<dbReference type="KEGG" id="gsh:117364377"/>
<keyword evidence="2" id="KW-1185">Reference proteome</keyword>
<name>A0A6P8RUS1_GEOSA</name>
<organism evidence="2 3">
    <name type="scientific">Geotrypetes seraphini</name>
    <name type="common">Gaboon caecilian</name>
    <name type="synonym">Caecilia seraphini</name>
    <dbReference type="NCBI Taxonomy" id="260995"/>
    <lineage>
        <taxon>Eukaryota</taxon>
        <taxon>Metazoa</taxon>
        <taxon>Chordata</taxon>
        <taxon>Craniata</taxon>
        <taxon>Vertebrata</taxon>
        <taxon>Euteleostomi</taxon>
        <taxon>Amphibia</taxon>
        <taxon>Gymnophiona</taxon>
        <taxon>Geotrypetes</taxon>
    </lineage>
</organism>
<dbReference type="Proteomes" id="UP000515159">
    <property type="component" value="Chromosome 7"/>
</dbReference>
<evidence type="ECO:0000313" key="3">
    <source>
        <dbReference type="RefSeq" id="XP_033809405.1"/>
    </source>
</evidence>
<sequence length="426" mass="47089">MDKQRLNRREAAMPLEKVKKPHHKNSVHVKRPNSVQNTITEKITACSIHPWQQRQRNAFNNLQYQTITRQERTFSKAIEFPPLTIASKHKLKVVGVSVGQRNIVCQGKEIWKPKYMPKNEVQGIVFKKGSIKEKTRYSSQGDNFSPTRPFCKPLQTRSQGIPLLGASHSLLRGLLDKPSAPPLTQPSWQCNLVACSVLSHASREQEQASYLAFGYRSSHIISTGVSSVNRASFQKPFTSSNTKMLLKTPDHPSQARRHAHKDTAVQTLGDFYLQKPKALKEQDKWTSTSRSELFRKVAVDHCDNLDEQTNLPSRGFNVEVCSATNPVCKVCFHERSVPASGSHAPALSSIRPSLLPAGIADEKEQGAETAQPAKALDSGPSLGENSFQGVPDCSPHTSSPEPWAMTAVEQDVTGVVVPVPAPPSIE</sequence>
<evidence type="ECO:0000313" key="2">
    <source>
        <dbReference type="Proteomes" id="UP000515159"/>
    </source>
</evidence>
<protein>
    <submittedName>
        <fullName evidence="3">Uncharacterized protein LOC117364377 isoform X1</fullName>
    </submittedName>
</protein>
<feature type="region of interest" description="Disordered" evidence="1">
    <location>
        <begin position="362"/>
        <end position="403"/>
    </location>
</feature>